<evidence type="ECO:0000313" key="2">
    <source>
        <dbReference type="Proteomes" id="UP001165685"/>
    </source>
</evidence>
<proteinExistence type="predicted"/>
<name>A0ABT4TI39_9ACTN</name>
<comment type="caution">
    <text evidence="1">The sequence shown here is derived from an EMBL/GenBank/DDBJ whole genome shotgun (WGS) entry which is preliminary data.</text>
</comment>
<dbReference type="EMBL" id="JAQFWP010000008">
    <property type="protein sequence ID" value="MDA2804080.1"/>
    <property type="molecule type" value="Genomic_DNA"/>
</dbReference>
<keyword evidence="2" id="KW-1185">Reference proteome</keyword>
<organism evidence="1 2">
    <name type="scientific">Nocardiopsis suaedae</name>
    <dbReference type="NCBI Taxonomy" id="3018444"/>
    <lineage>
        <taxon>Bacteria</taxon>
        <taxon>Bacillati</taxon>
        <taxon>Actinomycetota</taxon>
        <taxon>Actinomycetes</taxon>
        <taxon>Streptosporangiales</taxon>
        <taxon>Nocardiopsidaceae</taxon>
        <taxon>Nocardiopsis</taxon>
    </lineage>
</organism>
<accession>A0ABT4TI39</accession>
<protein>
    <submittedName>
        <fullName evidence="1">Uncharacterized protein</fullName>
    </submittedName>
</protein>
<dbReference type="RefSeq" id="WP_270676583.1">
    <property type="nucleotide sequence ID" value="NZ_JAQFWP010000008.1"/>
</dbReference>
<sequence>MVLLLIVPAHVPWSLYKHGTRPRREDYDRRTAYLLDSIRAQGAEPGRS</sequence>
<reference evidence="1" key="1">
    <citation type="submission" date="2023-01" db="EMBL/GenBank/DDBJ databases">
        <title>Draft genome sequence of Nocardiopsis sp. LSu2-4 isolated from halophytes.</title>
        <authorList>
            <person name="Duangmal K."/>
            <person name="Chantavorakit T."/>
        </authorList>
    </citation>
    <scope>NUCLEOTIDE SEQUENCE</scope>
    <source>
        <strain evidence="1">LSu2-4</strain>
    </source>
</reference>
<gene>
    <name evidence="1" type="ORF">O4U47_06120</name>
</gene>
<evidence type="ECO:0000313" key="1">
    <source>
        <dbReference type="EMBL" id="MDA2804080.1"/>
    </source>
</evidence>
<dbReference type="Proteomes" id="UP001165685">
    <property type="component" value="Unassembled WGS sequence"/>
</dbReference>